<dbReference type="GeneTree" id="ENSGT01120000272475"/>
<dbReference type="OMA" id="YHKTKER"/>
<evidence type="ECO:0000313" key="2">
    <source>
        <dbReference type="Proteomes" id="UP000242638"/>
    </source>
</evidence>
<name>A0A3P9PAU0_POERE</name>
<dbReference type="PANTHER" id="PTHR19446">
    <property type="entry name" value="REVERSE TRANSCRIPTASES"/>
    <property type="match status" value="1"/>
</dbReference>
<organism evidence="1 2">
    <name type="scientific">Poecilia reticulata</name>
    <name type="common">Guppy</name>
    <name type="synonym">Acanthophacelus reticulatus</name>
    <dbReference type="NCBI Taxonomy" id="8081"/>
    <lineage>
        <taxon>Eukaryota</taxon>
        <taxon>Metazoa</taxon>
        <taxon>Chordata</taxon>
        <taxon>Craniata</taxon>
        <taxon>Vertebrata</taxon>
        <taxon>Euteleostomi</taxon>
        <taxon>Actinopterygii</taxon>
        <taxon>Neopterygii</taxon>
        <taxon>Teleostei</taxon>
        <taxon>Neoteleostei</taxon>
        <taxon>Acanthomorphata</taxon>
        <taxon>Ovalentaria</taxon>
        <taxon>Atherinomorphae</taxon>
        <taxon>Cyprinodontiformes</taxon>
        <taxon>Poeciliidae</taxon>
        <taxon>Poeciliinae</taxon>
        <taxon>Poecilia</taxon>
    </lineage>
</organism>
<dbReference type="Ensembl" id="ENSPRET00000019027.1">
    <property type="protein sequence ID" value="ENSPREP00000018823.1"/>
    <property type="gene ID" value="ENSPREG00000012752.1"/>
</dbReference>
<protein>
    <recommendedName>
        <fullName evidence="3">Reverse transcriptase domain-containing protein</fullName>
    </recommendedName>
</protein>
<evidence type="ECO:0000313" key="1">
    <source>
        <dbReference type="Ensembl" id="ENSPREP00000018823.1"/>
    </source>
</evidence>
<dbReference type="AlphaFoldDB" id="A0A3P9PAU0"/>
<reference evidence="1" key="2">
    <citation type="submission" date="2025-08" db="UniProtKB">
        <authorList>
            <consortium name="Ensembl"/>
        </authorList>
    </citation>
    <scope>IDENTIFICATION</scope>
    <source>
        <strain evidence="1">Guanapo</strain>
    </source>
</reference>
<proteinExistence type="predicted"/>
<keyword evidence="2" id="KW-1185">Reference proteome</keyword>
<dbReference type="STRING" id="8081.ENSPREP00000018823"/>
<sequence>VFKRLNSHTEPRPPVNACSLNAQLLFEAISGMKGGKSPRPDEIPIEIHKIFQSKLIIFQSKLIPPMLDMYQESFKKGSLPPSLNTAINSLLLKKGKPVWVNQCGLYRPISLINNDVKILCKVLARMAAQWRIW</sequence>
<evidence type="ECO:0008006" key="3">
    <source>
        <dbReference type="Google" id="ProtNLM"/>
    </source>
</evidence>
<accession>A0A3P9PAU0</accession>
<reference evidence="1" key="3">
    <citation type="submission" date="2025-09" db="UniProtKB">
        <authorList>
            <consortium name="Ensembl"/>
        </authorList>
    </citation>
    <scope>IDENTIFICATION</scope>
    <source>
        <strain evidence="1">Guanapo</strain>
    </source>
</reference>
<reference evidence="2" key="1">
    <citation type="submission" date="2013-11" db="EMBL/GenBank/DDBJ databases">
        <title>The genomic landscape of the Guanapo guppy.</title>
        <authorList>
            <person name="Kuenstner A."/>
            <person name="Dreyer C."/>
        </authorList>
    </citation>
    <scope>NUCLEOTIDE SEQUENCE</scope>
    <source>
        <strain evidence="2">Guanapo</strain>
    </source>
</reference>
<dbReference type="Proteomes" id="UP000242638">
    <property type="component" value="Unassembled WGS sequence"/>
</dbReference>